<evidence type="ECO:0008006" key="4">
    <source>
        <dbReference type="Google" id="ProtNLM"/>
    </source>
</evidence>
<evidence type="ECO:0000313" key="3">
    <source>
        <dbReference type="Proteomes" id="UP000176198"/>
    </source>
</evidence>
<dbReference type="EMBL" id="MGFJ01000020">
    <property type="protein sequence ID" value="OGM02535.1"/>
    <property type="molecule type" value="Genomic_DNA"/>
</dbReference>
<dbReference type="PROSITE" id="PS51257">
    <property type="entry name" value="PROKAR_LIPOPROTEIN"/>
    <property type="match status" value="1"/>
</dbReference>
<feature type="signal peptide" evidence="1">
    <location>
        <begin position="1"/>
        <end position="29"/>
    </location>
</feature>
<organism evidence="2 3">
    <name type="scientific">Candidatus Woesebacteria bacterium GWA1_41_8</name>
    <dbReference type="NCBI Taxonomy" id="1802471"/>
    <lineage>
        <taxon>Bacteria</taxon>
        <taxon>Candidatus Woeseibacteriota</taxon>
    </lineage>
</organism>
<feature type="chain" id="PRO_5009533459" description="Lipoprotein" evidence="1">
    <location>
        <begin position="30"/>
        <end position="338"/>
    </location>
</feature>
<accession>A0A1F7WKJ1</accession>
<proteinExistence type="predicted"/>
<sequence>MRGERKISRLKSVANIIVAGALGACSSLADTRDTPTPILDSTSTFFPTETWMPTPGKTVTAFVPATSTPGYAELQVSKPYGVRGEVVIGEAGYPQLAVGLPAEYGSVDGKIVIAERRYGEWRLMPFSFRLDPENMLQVLKSHTHDNFLYGLDSGVVKNSLVYSIITGELVGVKLDINAANRVELTWILASDGRVFKIKPDVFVVGARNGTERTEYDIENLDVQSVATMLGFLSTRYPKGNAYFSIMLNSLVGGASYPEVESICRLNGERFDQLCRQLAQNQDRLVESRQEMDRLVENYEFWPRQDQVREEAVWWDDYLFKPFPEELIASAVVVILTDG</sequence>
<evidence type="ECO:0000256" key="1">
    <source>
        <dbReference type="SAM" id="SignalP"/>
    </source>
</evidence>
<keyword evidence="1" id="KW-0732">Signal</keyword>
<name>A0A1F7WKJ1_9BACT</name>
<dbReference type="Proteomes" id="UP000176198">
    <property type="component" value="Unassembled WGS sequence"/>
</dbReference>
<reference evidence="2 3" key="1">
    <citation type="journal article" date="2016" name="Nat. Commun.">
        <title>Thousands of microbial genomes shed light on interconnected biogeochemical processes in an aquifer system.</title>
        <authorList>
            <person name="Anantharaman K."/>
            <person name="Brown C.T."/>
            <person name="Hug L.A."/>
            <person name="Sharon I."/>
            <person name="Castelle C.J."/>
            <person name="Probst A.J."/>
            <person name="Thomas B.C."/>
            <person name="Singh A."/>
            <person name="Wilkins M.J."/>
            <person name="Karaoz U."/>
            <person name="Brodie E.L."/>
            <person name="Williams K.H."/>
            <person name="Hubbard S.S."/>
            <person name="Banfield J.F."/>
        </authorList>
    </citation>
    <scope>NUCLEOTIDE SEQUENCE [LARGE SCALE GENOMIC DNA]</scope>
</reference>
<protein>
    <recommendedName>
        <fullName evidence="4">Lipoprotein</fullName>
    </recommendedName>
</protein>
<gene>
    <name evidence="2" type="ORF">A2115_00955</name>
</gene>
<evidence type="ECO:0000313" key="2">
    <source>
        <dbReference type="EMBL" id="OGM02535.1"/>
    </source>
</evidence>
<comment type="caution">
    <text evidence="2">The sequence shown here is derived from an EMBL/GenBank/DDBJ whole genome shotgun (WGS) entry which is preliminary data.</text>
</comment>
<dbReference type="AlphaFoldDB" id="A0A1F7WKJ1"/>